<evidence type="ECO:0000259" key="1">
    <source>
        <dbReference type="Pfam" id="PF12158"/>
    </source>
</evidence>
<proteinExistence type="predicted"/>
<dbReference type="RefSeq" id="WP_117725828.1">
    <property type="nucleotide sequence ID" value="NZ_QSUL01000046.1"/>
</dbReference>
<evidence type="ECO:0000313" key="2">
    <source>
        <dbReference type="EMBL" id="RGN29183.1"/>
    </source>
</evidence>
<organism evidence="2 3">
    <name type="scientific">Bacteroides oleiciplenus</name>
    <dbReference type="NCBI Taxonomy" id="626931"/>
    <lineage>
        <taxon>Bacteria</taxon>
        <taxon>Pseudomonadati</taxon>
        <taxon>Bacteroidota</taxon>
        <taxon>Bacteroidia</taxon>
        <taxon>Bacteroidales</taxon>
        <taxon>Bacteroidaceae</taxon>
        <taxon>Bacteroides</taxon>
    </lineage>
</organism>
<feature type="domain" description="DUF3592" evidence="1">
    <location>
        <begin position="50"/>
        <end position="105"/>
    </location>
</feature>
<dbReference type="AlphaFoldDB" id="A0A3E5AV38"/>
<accession>A0A3E5AV38</accession>
<name>A0A3E5AV38_9BACE</name>
<comment type="caution">
    <text evidence="2">The sequence shown here is derived from an EMBL/GenBank/DDBJ whole genome shotgun (WGS) entry which is preliminary data.</text>
</comment>
<dbReference type="Pfam" id="PF12158">
    <property type="entry name" value="DUF3592"/>
    <property type="match status" value="1"/>
</dbReference>
<reference evidence="2 3" key="1">
    <citation type="submission" date="2018-08" db="EMBL/GenBank/DDBJ databases">
        <title>A genome reference for cultivated species of the human gut microbiota.</title>
        <authorList>
            <person name="Zou Y."/>
            <person name="Xue W."/>
            <person name="Luo G."/>
        </authorList>
    </citation>
    <scope>NUCLEOTIDE SEQUENCE [LARGE SCALE GENOMIC DNA]</scope>
    <source>
        <strain evidence="2 3">OM05-15BH</strain>
    </source>
</reference>
<dbReference type="InterPro" id="IPR021994">
    <property type="entry name" value="DUF3592"/>
</dbReference>
<dbReference type="EMBL" id="QSUL01000046">
    <property type="protein sequence ID" value="RGN29183.1"/>
    <property type="molecule type" value="Genomic_DNA"/>
</dbReference>
<sequence length="108" mass="12532">MRTSRKNILLYLFSFILVIYMSYLIFGGVAKRNSLNKSVEYTDAVIVDFSSGPRMRCYLDYKFFVNGKAYHGSGKYYSKSDTLSIGDTVVVVYDRTNPNNNKVYRDYK</sequence>
<evidence type="ECO:0000313" key="3">
    <source>
        <dbReference type="Proteomes" id="UP000260983"/>
    </source>
</evidence>
<protein>
    <recommendedName>
        <fullName evidence="1">DUF3592 domain-containing protein</fullName>
    </recommendedName>
</protein>
<dbReference type="Proteomes" id="UP000260983">
    <property type="component" value="Unassembled WGS sequence"/>
</dbReference>
<gene>
    <name evidence="2" type="ORF">DXB65_24150</name>
</gene>